<evidence type="ECO:0000313" key="2">
    <source>
        <dbReference type="Proteomes" id="UP000188532"/>
    </source>
</evidence>
<protein>
    <recommendedName>
        <fullName evidence="3">Alpha/beta hydrolase</fullName>
    </recommendedName>
</protein>
<evidence type="ECO:0008006" key="3">
    <source>
        <dbReference type="Google" id="ProtNLM"/>
    </source>
</evidence>
<reference evidence="1 2" key="1">
    <citation type="submission" date="2017-02" db="EMBL/GenBank/DDBJ databases">
        <title>Complete genome sequences of Mycobacterium kansasii strains isolated from rhesus macaques.</title>
        <authorList>
            <person name="Panda A."/>
            <person name="Nagaraj S."/>
            <person name="Zhao X."/>
            <person name="Tettelin H."/>
            <person name="Detolla L.J."/>
        </authorList>
    </citation>
    <scope>NUCLEOTIDE SEQUENCE [LARGE SCALE GENOMIC DNA]</scope>
    <source>
        <strain evidence="1 2">11-3469</strain>
    </source>
</reference>
<dbReference type="EMBL" id="MVBN01000001">
    <property type="protein sequence ID" value="OOK83612.1"/>
    <property type="molecule type" value="Genomic_DNA"/>
</dbReference>
<dbReference type="Gene3D" id="3.40.50.1820">
    <property type="entry name" value="alpha/beta hydrolase"/>
    <property type="match status" value="1"/>
</dbReference>
<dbReference type="AlphaFoldDB" id="A0A1V3XWZ6"/>
<accession>A0A1V3XWZ6</accession>
<comment type="caution">
    <text evidence="1">The sequence shown here is derived from an EMBL/GenBank/DDBJ whole genome shotgun (WGS) entry which is preliminary data.</text>
</comment>
<sequence length="67" mass="7226">MNRLQRDGVTLAVRVHNPLARGVPVLLTHGFGATAGMWEPNVDALSVDRPVIVWDQRATAAATHPTT</sequence>
<dbReference type="InterPro" id="IPR029058">
    <property type="entry name" value="AB_hydrolase_fold"/>
</dbReference>
<gene>
    <name evidence="1" type="ORF">BZL29_0794</name>
</gene>
<proteinExistence type="predicted"/>
<dbReference type="SUPFAM" id="SSF53474">
    <property type="entry name" value="alpha/beta-Hydrolases"/>
    <property type="match status" value="1"/>
</dbReference>
<evidence type="ECO:0000313" key="1">
    <source>
        <dbReference type="EMBL" id="OOK83612.1"/>
    </source>
</evidence>
<name>A0A1V3XWZ6_MYCKA</name>
<organism evidence="1 2">
    <name type="scientific">Mycobacterium kansasii</name>
    <dbReference type="NCBI Taxonomy" id="1768"/>
    <lineage>
        <taxon>Bacteria</taxon>
        <taxon>Bacillati</taxon>
        <taxon>Actinomycetota</taxon>
        <taxon>Actinomycetes</taxon>
        <taxon>Mycobacteriales</taxon>
        <taxon>Mycobacteriaceae</taxon>
        <taxon>Mycobacterium</taxon>
    </lineage>
</organism>
<dbReference type="Proteomes" id="UP000188532">
    <property type="component" value="Unassembled WGS sequence"/>
</dbReference>